<evidence type="ECO:0000313" key="2">
    <source>
        <dbReference type="Proteomes" id="UP000003233"/>
    </source>
</evidence>
<proteinExistence type="predicted"/>
<protein>
    <submittedName>
        <fullName evidence="1">Uncharacterized protein</fullName>
    </submittedName>
</protein>
<dbReference type="RefSeq" id="WP_008699522.1">
    <property type="nucleotide sequence ID" value="NZ_KE161012.1"/>
</dbReference>
<reference evidence="1 2" key="1">
    <citation type="submission" date="2012-07" db="EMBL/GenBank/DDBJ databases">
        <title>The Genome Sequence of Fusobacterium ulcerans 12_1B.</title>
        <authorList>
            <consortium name="The Broad Institute Genome Sequencing Platform"/>
            <person name="Earl A."/>
            <person name="Ward D."/>
            <person name="Feldgarden M."/>
            <person name="Gevers D."/>
            <person name="Strauss J."/>
            <person name="Ambrose C.E."/>
            <person name="Allen-Vercoe E."/>
            <person name="Walker B."/>
            <person name="Young S.K."/>
            <person name="Zeng Q."/>
            <person name="Gargeya S."/>
            <person name="Fitzgerald M."/>
            <person name="Haas B."/>
            <person name="Abouelleil A."/>
            <person name="Alvarado L."/>
            <person name="Arachchi H.M."/>
            <person name="Berlin A.M."/>
            <person name="Chapman S.B."/>
            <person name="Goldberg J."/>
            <person name="Griggs A."/>
            <person name="Gujja S."/>
            <person name="Hansen M."/>
            <person name="Howarth C."/>
            <person name="Imamovic A."/>
            <person name="Larimer J."/>
            <person name="McCowen C."/>
            <person name="Montmayeur A."/>
            <person name="Murphy C."/>
            <person name="Neiman D."/>
            <person name="Pearson M."/>
            <person name="Priest M."/>
            <person name="Roberts A."/>
            <person name="Saif S."/>
            <person name="Shea T."/>
            <person name="Sisk P."/>
            <person name="Sykes S."/>
            <person name="Wortman J."/>
            <person name="Nusbaum C."/>
            <person name="Birren B."/>
        </authorList>
    </citation>
    <scope>NUCLEOTIDE SEQUENCE [LARGE SCALE GENOMIC DNA]</scope>
    <source>
        <strain evidence="1 2">12_1B</strain>
    </source>
</reference>
<gene>
    <name evidence="1" type="ORF">HMPREF0402_03546</name>
</gene>
<dbReference type="AlphaFoldDB" id="H1PYQ3"/>
<dbReference type="Proteomes" id="UP000003233">
    <property type="component" value="Unassembled WGS sequence"/>
</dbReference>
<keyword evidence="2" id="KW-1185">Reference proteome</keyword>
<evidence type="ECO:0000313" key="1">
    <source>
        <dbReference type="EMBL" id="EHO77242.1"/>
    </source>
</evidence>
<dbReference type="BioCyc" id="FSP457404-HMP:GTSQ-3601-MONOMER"/>
<organism evidence="1 2">
    <name type="scientific">Fusobacterium ulcerans 12-1B</name>
    <dbReference type="NCBI Taxonomy" id="457404"/>
    <lineage>
        <taxon>Bacteria</taxon>
        <taxon>Fusobacteriati</taxon>
        <taxon>Fusobacteriota</taxon>
        <taxon>Fusobacteriia</taxon>
        <taxon>Fusobacteriales</taxon>
        <taxon>Fusobacteriaceae</taxon>
        <taxon>Fusobacterium</taxon>
    </lineage>
</organism>
<dbReference type="EMBL" id="AGWJ02000035">
    <property type="protein sequence ID" value="EHO77242.1"/>
    <property type="molecule type" value="Genomic_DNA"/>
</dbReference>
<dbReference type="HOGENOM" id="CLU_2219312_0_0_0"/>
<dbReference type="PATRIC" id="fig|457404.5.peg.3480"/>
<sequence>MIFHTYEWKEEYKPSSLMKGLELLKEKFEHYQVRENMIQKFHYYTENIDGYWVSFPIIVEKERAYFCPVLIEPFNNDLYQNLEDLQIKFLIRINTVPELKDKFIVK</sequence>
<comment type="caution">
    <text evidence="1">The sequence shown here is derived from an EMBL/GenBank/DDBJ whole genome shotgun (WGS) entry which is preliminary data.</text>
</comment>
<accession>H1PYQ3</accession>
<name>H1PYQ3_9FUSO</name>